<comment type="caution">
    <text evidence="2">The sequence shown here is derived from an EMBL/GenBank/DDBJ whole genome shotgun (WGS) entry which is preliminary data.</text>
</comment>
<protein>
    <submittedName>
        <fullName evidence="2">Uncharacterized protein</fullName>
    </submittedName>
</protein>
<feature type="region of interest" description="Disordered" evidence="1">
    <location>
        <begin position="1"/>
        <end position="66"/>
    </location>
</feature>
<feature type="compositionally biased region" description="Polar residues" evidence="1">
    <location>
        <begin position="11"/>
        <end position="20"/>
    </location>
</feature>
<reference evidence="2 3" key="1">
    <citation type="submission" date="2024-01" db="EMBL/GenBank/DDBJ databases">
        <title>Genome assemblies of Stephania.</title>
        <authorList>
            <person name="Yang L."/>
        </authorList>
    </citation>
    <scope>NUCLEOTIDE SEQUENCE [LARGE SCALE GENOMIC DNA]</scope>
    <source>
        <strain evidence="2">JXDWG</strain>
        <tissue evidence="2">Leaf</tissue>
    </source>
</reference>
<proteinExistence type="predicted"/>
<feature type="compositionally biased region" description="Low complexity" evidence="1">
    <location>
        <begin position="1"/>
        <end position="10"/>
    </location>
</feature>
<organism evidence="2 3">
    <name type="scientific">Stephania cephalantha</name>
    <dbReference type="NCBI Taxonomy" id="152367"/>
    <lineage>
        <taxon>Eukaryota</taxon>
        <taxon>Viridiplantae</taxon>
        <taxon>Streptophyta</taxon>
        <taxon>Embryophyta</taxon>
        <taxon>Tracheophyta</taxon>
        <taxon>Spermatophyta</taxon>
        <taxon>Magnoliopsida</taxon>
        <taxon>Ranunculales</taxon>
        <taxon>Menispermaceae</taxon>
        <taxon>Menispermoideae</taxon>
        <taxon>Cissampelideae</taxon>
        <taxon>Stephania</taxon>
    </lineage>
</organism>
<evidence type="ECO:0000313" key="2">
    <source>
        <dbReference type="EMBL" id="KAK9149424.1"/>
    </source>
</evidence>
<keyword evidence="3" id="KW-1185">Reference proteome</keyword>
<evidence type="ECO:0000313" key="3">
    <source>
        <dbReference type="Proteomes" id="UP001419268"/>
    </source>
</evidence>
<dbReference type="AlphaFoldDB" id="A0AAP0PNW7"/>
<gene>
    <name evidence="2" type="ORF">Scep_008181</name>
</gene>
<accession>A0AAP0PNW7</accession>
<name>A0AAP0PNW7_9MAGN</name>
<evidence type="ECO:0000256" key="1">
    <source>
        <dbReference type="SAM" id="MobiDB-lite"/>
    </source>
</evidence>
<feature type="compositionally biased region" description="Low complexity" evidence="1">
    <location>
        <begin position="34"/>
        <end position="55"/>
    </location>
</feature>
<dbReference type="EMBL" id="JBBNAG010000003">
    <property type="protein sequence ID" value="KAK9149424.1"/>
    <property type="molecule type" value="Genomic_DNA"/>
</dbReference>
<sequence>MSSPSSSTTPDLTRSHQISRLSPPEPQRNRDPSTTAASDVTANAAATEGDAAPAADVGEGAGASAA</sequence>
<dbReference type="Proteomes" id="UP001419268">
    <property type="component" value="Unassembled WGS sequence"/>
</dbReference>